<name>A0A842HHY6_9BACT</name>
<evidence type="ECO:0000313" key="3">
    <source>
        <dbReference type="EMBL" id="MBC2595174.1"/>
    </source>
</evidence>
<keyword evidence="4" id="KW-1185">Reference proteome</keyword>
<feature type="chain" id="PRO_5032891928" description="PEP-CTERM protein-sorting domain-containing protein" evidence="2">
    <location>
        <begin position="22"/>
        <end position="260"/>
    </location>
</feature>
<accession>A0A842HHY6</accession>
<comment type="caution">
    <text evidence="3">The sequence shown here is derived from an EMBL/GenBank/DDBJ whole genome shotgun (WGS) entry which is preliminary data.</text>
</comment>
<feature type="transmembrane region" description="Helical" evidence="1">
    <location>
        <begin position="237"/>
        <end position="254"/>
    </location>
</feature>
<keyword evidence="1" id="KW-1133">Transmembrane helix</keyword>
<dbReference type="EMBL" id="JACHVB010000035">
    <property type="protein sequence ID" value="MBC2595174.1"/>
    <property type="molecule type" value="Genomic_DNA"/>
</dbReference>
<keyword evidence="2" id="KW-0732">Signal</keyword>
<keyword evidence="1" id="KW-0472">Membrane</keyword>
<feature type="signal peptide" evidence="2">
    <location>
        <begin position="1"/>
        <end position="21"/>
    </location>
</feature>
<reference evidence="3 4" key="1">
    <citation type="submission" date="2020-07" db="EMBL/GenBank/DDBJ databases">
        <authorList>
            <person name="Feng X."/>
        </authorList>
    </citation>
    <scope>NUCLEOTIDE SEQUENCE [LARGE SCALE GENOMIC DNA]</scope>
    <source>
        <strain evidence="3 4">JCM31066</strain>
    </source>
</reference>
<dbReference type="AlphaFoldDB" id="A0A842HHY6"/>
<proteinExistence type="predicted"/>
<organism evidence="3 4">
    <name type="scientific">Ruficoccus amylovorans</name>
    <dbReference type="NCBI Taxonomy" id="1804625"/>
    <lineage>
        <taxon>Bacteria</taxon>
        <taxon>Pseudomonadati</taxon>
        <taxon>Verrucomicrobiota</taxon>
        <taxon>Opitutia</taxon>
        <taxon>Puniceicoccales</taxon>
        <taxon>Cerasicoccaceae</taxon>
        <taxon>Ruficoccus</taxon>
    </lineage>
</organism>
<evidence type="ECO:0008006" key="5">
    <source>
        <dbReference type="Google" id="ProtNLM"/>
    </source>
</evidence>
<gene>
    <name evidence="3" type="ORF">H5P28_12975</name>
</gene>
<evidence type="ECO:0000313" key="4">
    <source>
        <dbReference type="Proteomes" id="UP000546464"/>
    </source>
</evidence>
<dbReference type="Proteomes" id="UP000546464">
    <property type="component" value="Unassembled WGS sequence"/>
</dbReference>
<evidence type="ECO:0000256" key="2">
    <source>
        <dbReference type="SAM" id="SignalP"/>
    </source>
</evidence>
<protein>
    <recommendedName>
        <fullName evidence="5">PEP-CTERM protein-sorting domain-containing protein</fullName>
    </recommendedName>
</protein>
<sequence>MNKLTNLVLALASGIALPSLAFSATLGTDNASASAYDSGWVDGTDGFITGPGAYGMWFLNSDTSDITHETASVSSLSSNAPLLDTNGVSFRMAGSNGSEATAFRFIDPAGLSAGQSFSIDIAVNFRNGNKGIDLRGASEETIFNFNVGGDDYVVNSAATGNGSIGNAYSDDTLFHIVFTQDSASGGTWSITRSGGVEDYASGTYDGVARSIKLYAGDTAGTDADALFFNNLSTIPEPGQMAVLFGAVAYGLVALRRRKNA</sequence>
<dbReference type="RefSeq" id="WP_185676136.1">
    <property type="nucleotide sequence ID" value="NZ_JACHVB010000035.1"/>
</dbReference>
<evidence type="ECO:0000256" key="1">
    <source>
        <dbReference type="SAM" id="Phobius"/>
    </source>
</evidence>
<keyword evidence="1" id="KW-0812">Transmembrane</keyword>